<evidence type="ECO:0000259" key="1">
    <source>
        <dbReference type="Pfam" id="PF10047"/>
    </source>
</evidence>
<gene>
    <name evidence="2" type="ORF">KEF85_15895</name>
</gene>
<dbReference type="KEGG" id="mpad:KEF85_15895"/>
<accession>A0A975RA19</accession>
<proteinExistence type="predicted"/>
<name>A0A975RA19_9GAMM</name>
<dbReference type="InterPro" id="IPR018739">
    <property type="entry name" value="DUF2281"/>
</dbReference>
<dbReference type="Proteomes" id="UP000676649">
    <property type="component" value="Chromosome"/>
</dbReference>
<evidence type="ECO:0000313" key="2">
    <source>
        <dbReference type="EMBL" id="QWF70776.1"/>
    </source>
</evidence>
<dbReference type="AlphaFoldDB" id="A0A975RA19"/>
<keyword evidence="3" id="KW-1185">Reference proteome</keyword>
<dbReference type="Pfam" id="PF10047">
    <property type="entry name" value="DUF2281"/>
    <property type="match status" value="1"/>
</dbReference>
<protein>
    <submittedName>
        <fullName evidence="2">DUF2281 domain-containing protein</fullName>
    </submittedName>
</protein>
<evidence type="ECO:0000313" key="3">
    <source>
        <dbReference type="Proteomes" id="UP000676649"/>
    </source>
</evidence>
<organism evidence="2 3">
    <name type="scientific">Methylomonas paludis</name>
    <dbReference type="NCBI Taxonomy" id="1173101"/>
    <lineage>
        <taxon>Bacteria</taxon>
        <taxon>Pseudomonadati</taxon>
        <taxon>Pseudomonadota</taxon>
        <taxon>Gammaproteobacteria</taxon>
        <taxon>Methylococcales</taxon>
        <taxon>Methylococcaceae</taxon>
        <taxon>Methylomonas</taxon>
    </lineage>
</organism>
<feature type="domain" description="DUF2281" evidence="1">
    <location>
        <begin position="6"/>
        <end position="64"/>
    </location>
</feature>
<reference evidence="2" key="1">
    <citation type="submission" date="2021-04" db="EMBL/GenBank/DDBJ databases">
        <title>Draft genome sequence data of methanotrophic Methylovulum sp. strain S1L and Methylomonas sp. strain S2AM isolated from boreal lake water columns.</title>
        <authorList>
            <person name="Rissanen A.J."/>
            <person name="Mangayil R."/>
            <person name="Svenning M.M."/>
            <person name="Khanongnuch R."/>
        </authorList>
    </citation>
    <scope>NUCLEOTIDE SEQUENCE</scope>
    <source>
        <strain evidence="2">S2AM</strain>
    </source>
</reference>
<dbReference type="RefSeq" id="WP_215582216.1">
    <property type="nucleotide sequence ID" value="NZ_CP073754.1"/>
</dbReference>
<dbReference type="EMBL" id="CP073754">
    <property type="protein sequence ID" value="QWF70776.1"/>
    <property type="molecule type" value="Genomic_DNA"/>
</dbReference>
<sequence>MNLAETIYQHSLNLPDNAAREVLDFIEFLEQRYSLIRPVTKIENDTEAFLTALAGGLSKDFPDDIFDADLGIDTSRNSLD</sequence>